<evidence type="ECO:0000313" key="2">
    <source>
        <dbReference type="EMBL" id="GAA0658679.1"/>
    </source>
</evidence>
<comment type="caution">
    <text evidence="2">The sequence shown here is derived from an EMBL/GenBank/DDBJ whole genome shotgun (WGS) entry which is preliminary data.</text>
</comment>
<feature type="region of interest" description="Disordered" evidence="1">
    <location>
        <begin position="88"/>
        <end position="122"/>
    </location>
</feature>
<evidence type="ECO:0008006" key="4">
    <source>
        <dbReference type="Google" id="ProtNLM"/>
    </source>
</evidence>
<gene>
    <name evidence="2" type="ORF">GCM10009535_42480</name>
</gene>
<keyword evidence="3" id="KW-1185">Reference proteome</keyword>
<dbReference type="Proteomes" id="UP001500724">
    <property type="component" value="Unassembled WGS sequence"/>
</dbReference>
<organism evidence="2 3">
    <name type="scientific">Streptomyces thermocarboxydovorans</name>
    <dbReference type="NCBI Taxonomy" id="59298"/>
    <lineage>
        <taxon>Bacteria</taxon>
        <taxon>Bacillati</taxon>
        <taxon>Actinomycetota</taxon>
        <taxon>Actinomycetes</taxon>
        <taxon>Kitasatosporales</taxon>
        <taxon>Streptomycetaceae</taxon>
        <taxon>Streptomyces</taxon>
    </lineage>
</organism>
<reference evidence="2 3" key="1">
    <citation type="journal article" date="2019" name="Int. J. Syst. Evol. Microbiol.">
        <title>The Global Catalogue of Microorganisms (GCM) 10K type strain sequencing project: providing services to taxonomists for standard genome sequencing and annotation.</title>
        <authorList>
            <consortium name="The Broad Institute Genomics Platform"/>
            <consortium name="The Broad Institute Genome Sequencing Center for Infectious Disease"/>
            <person name="Wu L."/>
            <person name="Ma J."/>
        </authorList>
    </citation>
    <scope>NUCLEOTIDE SEQUENCE [LARGE SCALE GENOMIC DNA]</scope>
    <source>
        <strain evidence="2 3">JCM 10367</strain>
    </source>
</reference>
<protein>
    <recommendedName>
        <fullName evidence="4">WXG100 family type VII secretion target</fullName>
    </recommendedName>
</protein>
<dbReference type="RefSeq" id="WP_344004280.1">
    <property type="nucleotide sequence ID" value="NZ_BAAAGU010000045.1"/>
</dbReference>
<evidence type="ECO:0000256" key="1">
    <source>
        <dbReference type="SAM" id="MobiDB-lite"/>
    </source>
</evidence>
<accession>A0ABN1HM26</accession>
<proteinExistence type="predicted"/>
<dbReference type="EMBL" id="BAAAGU010000045">
    <property type="protein sequence ID" value="GAA0658679.1"/>
    <property type="molecule type" value="Genomic_DNA"/>
</dbReference>
<sequence length="170" mass="18134">MSNFSYSDLMALDLTKLGTAASDWRKMADDLAELATDARDGLTKKSDRARWKGVNAAVTKDFVRKTAKEFKDLQTEAESVANVLADAYSGPASGARRRQPRRTHGPGPRATAVPSDRHDGLTGKTAALFPQRRPHRRTEGLVPSDALGCTAVGTLSGVLCAPCAPLRGGL</sequence>
<evidence type="ECO:0000313" key="3">
    <source>
        <dbReference type="Proteomes" id="UP001500724"/>
    </source>
</evidence>
<feature type="compositionally biased region" description="Basic residues" evidence="1">
    <location>
        <begin position="95"/>
        <end position="104"/>
    </location>
</feature>
<name>A0ABN1HM26_9ACTN</name>